<dbReference type="Pfam" id="PF09346">
    <property type="entry name" value="SMI1_KNR4"/>
    <property type="match status" value="1"/>
</dbReference>
<dbReference type="InterPro" id="IPR037883">
    <property type="entry name" value="Knr4/Smi1-like_sf"/>
</dbReference>
<gene>
    <name evidence="2" type="ORF">GCM10009733_002850</name>
</gene>
<organism evidence="2 3">
    <name type="scientific">Nonomuraea maheshkhaliensis</name>
    <dbReference type="NCBI Taxonomy" id="419590"/>
    <lineage>
        <taxon>Bacteria</taxon>
        <taxon>Bacillati</taxon>
        <taxon>Actinomycetota</taxon>
        <taxon>Actinomycetes</taxon>
        <taxon>Streptosporangiales</taxon>
        <taxon>Streptosporangiaceae</taxon>
        <taxon>Nonomuraea</taxon>
    </lineage>
</organism>
<dbReference type="RefSeq" id="WP_346101000.1">
    <property type="nucleotide sequence ID" value="NZ_BAAAMU010000001.1"/>
</dbReference>
<protein>
    <recommendedName>
        <fullName evidence="1">Knr4/Smi1-like domain-containing protein</fullName>
    </recommendedName>
</protein>
<feature type="domain" description="Knr4/Smi1-like" evidence="1">
    <location>
        <begin position="54"/>
        <end position="179"/>
    </location>
</feature>
<evidence type="ECO:0000313" key="2">
    <source>
        <dbReference type="EMBL" id="GAA1610074.1"/>
    </source>
</evidence>
<dbReference type="Proteomes" id="UP001500064">
    <property type="component" value="Unassembled WGS sequence"/>
</dbReference>
<sequence>MPRLPAQSKQAAEGCIFSPNVRQYAWPERFPVRYPATGGSDHPAVSPLGELFPPAAEAEVRELEERLGVHLSPSYRQFLLFADGWGGDDDCRLLRVAETGRLRDVDPMIAEIWSCPKPENLWSVPDELYFVYGAQQDSIHFRGEYVRDTLLIGYWDDGTALLNPHVRAAEGEWEAWHLAPSLPGATRYPSFWDLAMDELRLRYPS</sequence>
<evidence type="ECO:0000313" key="3">
    <source>
        <dbReference type="Proteomes" id="UP001500064"/>
    </source>
</evidence>
<dbReference type="Gene3D" id="3.40.1580.10">
    <property type="entry name" value="SMI1/KNR4-like"/>
    <property type="match status" value="1"/>
</dbReference>
<evidence type="ECO:0000259" key="1">
    <source>
        <dbReference type="SMART" id="SM00860"/>
    </source>
</evidence>
<dbReference type="EMBL" id="BAAAMU010000001">
    <property type="protein sequence ID" value="GAA1610074.1"/>
    <property type="molecule type" value="Genomic_DNA"/>
</dbReference>
<keyword evidence="3" id="KW-1185">Reference proteome</keyword>
<dbReference type="InterPro" id="IPR018958">
    <property type="entry name" value="Knr4/Smi1-like_dom"/>
</dbReference>
<comment type="caution">
    <text evidence="2">The sequence shown here is derived from an EMBL/GenBank/DDBJ whole genome shotgun (WGS) entry which is preliminary data.</text>
</comment>
<dbReference type="SUPFAM" id="SSF160631">
    <property type="entry name" value="SMI1/KNR4-like"/>
    <property type="match status" value="1"/>
</dbReference>
<proteinExistence type="predicted"/>
<reference evidence="2 3" key="1">
    <citation type="journal article" date="2019" name="Int. J. Syst. Evol. Microbiol.">
        <title>The Global Catalogue of Microorganisms (GCM) 10K type strain sequencing project: providing services to taxonomists for standard genome sequencing and annotation.</title>
        <authorList>
            <consortium name="The Broad Institute Genomics Platform"/>
            <consortium name="The Broad Institute Genome Sequencing Center for Infectious Disease"/>
            <person name="Wu L."/>
            <person name="Ma J."/>
        </authorList>
    </citation>
    <scope>NUCLEOTIDE SEQUENCE [LARGE SCALE GENOMIC DNA]</scope>
    <source>
        <strain evidence="2 3">JCM 13929</strain>
    </source>
</reference>
<dbReference type="SMART" id="SM00860">
    <property type="entry name" value="SMI1_KNR4"/>
    <property type="match status" value="1"/>
</dbReference>
<accession>A0ABN2EKR4</accession>
<name>A0ABN2EKR4_9ACTN</name>